<evidence type="ECO:0000256" key="3">
    <source>
        <dbReference type="ARBA" id="ARBA00022737"/>
    </source>
</evidence>
<keyword evidence="4" id="KW-0547">Nucleotide-binding</keyword>
<dbReference type="GO" id="GO:0006952">
    <property type="term" value="P:defense response"/>
    <property type="evidence" value="ECO:0007669"/>
    <property type="project" value="UniProtKB-KW"/>
</dbReference>
<reference evidence="7" key="1">
    <citation type="submission" date="2020-07" db="EMBL/GenBank/DDBJ databases">
        <title>Genome sequence and genetic diversity analysis of an under-domesticated orphan crop, white fonio (Digitaria exilis).</title>
        <authorList>
            <person name="Bennetzen J.L."/>
            <person name="Chen S."/>
            <person name="Ma X."/>
            <person name="Wang X."/>
            <person name="Yssel A.E.J."/>
            <person name="Chaluvadi S.R."/>
            <person name="Johnson M."/>
            <person name="Gangashetty P."/>
            <person name="Hamidou F."/>
            <person name="Sanogo M.D."/>
            <person name="Zwaenepoel A."/>
            <person name="Wallace J."/>
            <person name="Van De Peer Y."/>
            <person name="Van Deynze A."/>
        </authorList>
    </citation>
    <scope>NUCLEOTIDE SEQUENCE</scope>
    <source>
        <tissue evidence="7">Leaves</tissue>
    </source>
</reference>
<evidence type="ECO:0000256" key="4">
    <source>
        <dbReference type="ARBA" id="ARBA00022741"/>
    </source>
</evidence>
<dbReference type="EMBL" id="JACEFO010002394">
    <property type="protein sequence ID" value="KAF8661530.1"/>
    <property type="molecule type" value="Genomic_DNA"/>
</dbReference>
<dbReference type="Proteomes" id="UP000636709">
    <property type="component" value="Unassembled WGS sequence"/>
</dbReference>
<dbReference type="InterPro" id="IPR041118">
    <property type="entry name" value="Rx_N"/>
</dbReference>
<dbReference type="Pfam" id="PF18052">
    <property type="entry name" value="Rx_N"/>
    <property type="match status" value="1"/>
</dbReference>
<keyword evidence="3" id="KW-0677">Repeat</keyword>
<proteinExistence type="inferred from homology"/>
<evidence type="ECO:0000313" key="8">
    <source>
        <dbReference type="Proteomes" id="UP000636709"/>
    </source>
</evidence>
<keyword evidence="2" id="KW-0433">Leucine-rich repeat</keyword>
<sequence length="152" mass="16458">MEAAVVSSTEGVLCILLGKLGDVIASKYALVCGVHEEIQELKDELESMNSCLRDLAAGSDDNHSEQVMRRSVDVVQKKTRRSVVVRRQRSLQDGEPYAGEDVAVLGEQNLIAPISRAGSQEGNGVGGTCSRRWCARSAGDGEADLQQRKEEK</sequence>
<keyword evidence="5" id="KW-0611">Plant defense</keyword>
<dbReference type="CDD" id="cd14798">
    <property type="entry name" value="RX-CC_like"/>
    <property type="match status" value="1"/>
</dbReference>
<evidence type="ECO:0000256" key="1">
    <source>
        <dbReference type="ARBA" id="ARBA00008894"/>
    </source>
</evidence>
<evidence type="ECO:0000313" key="7">
    <source>
        <dbReference type="EMBL" id="KAF8661530.1"/>
    </source>
</evidence>
<organism evidence="7 8">
    <name type="scientific">Digitaria exilis</name>
    <dbReference type="NCBI Taxonomy" id="1010633"/>
    <lineage>
        <taxon>Eukaryota</taxon>
        <taxon>Viridiplantae</taxon>
        <taxon>Streptophyta</taxon>
        <taxon>Embryophyta</taxon>
        <taxon>Tracheophyta</taxon>
        <taxon>Spermatophyta</taxon>
        <taxon>Magnoliopsida</taxon>
        <taxon>Liliopsida</taxon>
        <taxon>Poales</taxon>
        <taxon>Poaceae</taxon>
        <taxon>PACMAD clade</taxon>
        <taxon>Panicoideae</taxon>
        <taxon>Panicodae</taxon>
        <taxon>Paniceae</taxon>
        <taxon>Anthephorinae</taxon>
        <taxon>Digitaria</taxon>
    </lineage>
</organism>
<dbReference type="Gene3D" id="1.20.5.4130">
    <property type="match status" value="1"/>
</dbReference>
<dbReference type="AlphaFoldDB" id="A0A835E0D6"/>
<name>A0A835E0D6_9POAL</name>
<keyword evidence="8" id="KW-1185">Reference proteome</keyword>
<evidence type="ECO:0000259" key="6">
    <source>
        <dbReference type="Pfam" id="PF18052"/>
    </source>
</evidence>
<comment type="similarity">
    <text evidence="1">Belongs to the disease resistance NB-LRR family.</text>
</comment>
<dbReference type="InterPro" id="IPR038005">
    <property type="entry name" value="RX-like_CC"/>
</dbReference>
<gene>
    <name evidence="7" type="ORF">HU200_056950</name>
</gene>
<accession>A0A835E0D6</accession>
<protein>
    <recommendedName>
        <fullName evidence="6">Disease resistance N-terminal domain-containing protein</fullName>
    </recommendedName>
</protein>
<comment type="caution">
    <text evidence="7">The sequence shown here is derived from an EMBL/GenBank/DDBJ whole genome shotgun (WGS) entry which is preliminary data.</text>
</comment>
<evidence type="ECO:0000256" key="5">
    <source>
        <dbReference type="ARBA" id="ARBA00022821"/>
    </source>
</evidence>
<feature type="domain" description="Disease resistance N-terminal" evidence="6">
    <location>
        <begin position="13"/>
        <end position="67"/>
    </location>
</feature>
<dbReference type="GO" id="GO:0000166">
    <property type="term" value="F:nucleotide binding"/>
    <property type="evidence" value="ECO:0007669"/>
    <property type="project" value="UniProtKB-KW"/>
</dbReference>
<evidence type="ECO:0000256" key="2">
    <source>
        <dbReference type="ARBA" id="ARBA00022614"/>
    </source>
</evidence>